<dbReference type="EMBL" id="BACD03000032">
    <property type="protein sequence ID" value="GAO50358.1"/>
    <property type="molecule type" value="Genomic_DNA"/>
</dbReference>
<dbReference type="PANTHER" id="PTHR21563">
    <property type="entry name" value="ZINC FINGER C3H1 DOMAIN-CONTAINING PROTEIN"/>
    <property type="match status" value="1"/>
</dbReference>
<evidence type="ECO:0000259" key="3">
    <source>
        <dbReference type="Pfam" id="PF10650"/>
    </source>
</evidence>
<feature type="region of interest" description="Disordered" evidence="2">
    <location>
        <begin position="515"/>
        <end position="639"/>
    </location>
</feature>
<reference evidence="4 5" key="2">
    <citation type="journal article" date="2014" name="J. Gen. Appl. Microbiol.">
        <title>The early diverging ascomycetous budding yeast Saitoella complicata has three histone deacetylases belonging to the Clr6, Hos2, and Rpd3 lineages.</title>
        <authorList>
            <person name="Nishida H."/>
            <person name="Matsumoto T."/>
            <person name="Kondo S."/>
            <person name="Hamamoto M."/>
            <person name="Yoshikawa H."/>
        </authorList>
    </citation>
    <scope>NUCLEOTIDE SEQUENCE [LARGE SCALE GENOMIC DNA]</scope>
    <source>
        <strain evidence="4 5">NRRL Y-17804</strain>
    </source>
</reference>
<feature type="compositionally biased region" description="Low complexity" evidence="2">
    <location>
        <begin position="170"/>
        <end position="181"/>
    </location>
</feature>
<sequence>MANADAGAGLPNTLLEHSRTSNRNTPPSRPRTAVADILAGKTFSAFQKIKKEPVSPKGLRRPEYAPTSQPDVMPPPLALPLASPPPPVAATPPKIVADETARLAQLKLAKGAVRDLVKWGISFEQICAQGIRADIVTEIFKELGIPTGKTLAPEVTSLSTSDLLQIDEPSMTSSTNTASNSPVPAKGSPATPASPVDVQRRRKRPVAADFDSPVVPEAQRRCFGAERHPPVLIDFSDDEDHVSQSRTATLQAAKSTLATVQSDQGNGNAASDELRRKEEEIKKMMEQIARMEANKKKTASTTLPESEANALRVIRDATKDIDQERLQRLEAEVEAGVKRRDEMAVKREGLKTDVDRLATTCSANEERLKDVTSRLDEARRLVLKMDDERIVLQKTLDEQRAALTTFQKTFDEYASTHEAVENDLITKREEIQKLREKLPRREVEDVNLSRLSLPPPPTEDVLSPRTTMARLVRRPSLTNPSPSLTHVRVIKPPESPTESVATNVTDTSVISAYVPPPALPQKPKGPPARPAGLIQSYVPPVPLAGKNGQKQQQPKRKGPVMVFREEVMESTKEDSVVDEAEEMSVISSDESGEIQESNESVEVEESEEDEDDESEDSSEEEFSESEDESDGSSSESEELKLIDGAETATDGMQDVVMTTNPAPVAEPERPGTPKPKFTPYQSALRSFRSYRFHPLYASNTEQQYRSATYSHKIDPKIRMCLYETSGGTCNDDTCESQHFRDTNMDDNEILADLIKVVEGETEEERKAYKTGLHKAVMKIGKKTDKSAGVNEIAETIAEYRKKWFEKKKQQGRVLALS</sequence>
<dbReference type="OrthoDB" id="1922977at2759"/>
<gene>
    <name evidence="4" type="ORF">G7K_4485-t1</name>
</gene>
<feature type="domain" description="Putative zinc-finger" evidence="3">
    <location>
        <begin position="719"/>
        <end position="740"/>
    </location>
</feature>
<dbReference type="InterPro" id="IPR019607">
    <property type="entry name" value="Putative_zinc-finger_domain"/>
</dbReference>
<feature type="region of interest" description="Disordered" evidence="2">
    <location>
        <begin position="169"/>
        <end position="209"/>
    </location>
</feature>
<dbReference type="OMA" id="ICAQGIR"/>
<evidence type="ECO:0000313" key="4">
    <source>
        <dbReference type="EMBL" id="GAO50358.1"/>
    </source>
</evidence>
<feature type="coiled-coil region" evidence="1">
    <location>
        <begin position="267"/>
        <end position="334"/>
    </location>
</feature>
<name>A0A0E9NKL1_SAICN</name>
<dbReference type="AlphaFoldDB" id="A0A0E9NKL1"/>
<dbReference type="InterPro" id="IPR039278">
    <property type="entry name" value="Red1"/>
</dbReference>
<reference evidence="4 5" key="3">
    <citation type="journal article" date="2015" name="Genome Announc.">
        <title>Draft Genome Sequence of the Archiascomycetous Yeast Saitoella complicata.</title>
        <authorList>
            <person name="Yamauchi K."/>
            <person name="Kondo S."/>
            <person name="Hamamoto M."/>
            <person name="Takahashi Y."/>
            <person name="Ogura Y."/>
            <person name="Hayashi T."/>
            <person name="Nishida H."/>
        </authorList>
    </citation>
    <scope>NUCLEOTIDE SEQUENCE [LARGE SCALE GENOMIC DNA]</scope>
    <source>
        <strain evidence="4 5">NRRL Y-17804</strain>
    </source>
</reference>
<feature type="coiled-coil region" evidence="1">
    <location>
        <begin position="361"/>
        <end position="388"/>
    </location>
</feature>
<dbReference type="GO" id="GO:0005634">
    <property type="term" value="C:nucleus"/>
    <property type="evidence" value="ECO:0007669"/>
    <property type="project" value="TreeGrafter"/>
</dbReference>
<evidence type="ECO:0000256" key="2">
    <source>
        <dbReference type="SAM" id="MobiDB-lite"/>
    </source>
</evidence>
<dbReference type="RefSeq" id="XP_019023869.1">
    <property type="nucleotide sequence ID" value="XM_019167710.1"/>
</dbReference>
<keyword evidence="1" id="KW-0175">Coiled coil</keyword>
<comment type="caution">
    <text evidence="4">The sequence shown here is derived from an EMBL/GenBank/DDBJ whole genome shotgun (WGS) entry which is preliminary data.</text>
</comment>
<reference evidence="4 5" key="1">
    <citation type="journal article" date="2011" name="J. Gen. Appl. Microbiol.">
        <title>Draft genome sequencing of the enigmatic yeast Saitoella complicata.</title>
        <authorList>
            <person name="Nishida H."/>
            <person name="Hamamoto M."/>
            <person name="Sugiyama J."/>
        </authorList>
    </citation>
    <scope>NUCLEOTIDE SEQUENCE [LARGE SCALE GENOMIC DNA]</scope>
    <source>
        <strain evidence="4 5">NRRL Y-17804</strain>
    </source>
</reference>
<evidence type="ECO:0000256" key="1">
    <source>
        <dbReference type="SAM" id="Coils"/>
    </source>
</evidence>
<organism evidence="4 5">
    <name type="scientific">Saitoella complicata (strain BCRC 22490 / CBS 7301 / JCM 7358 / NBRC 10748 / NRRL Y-17804)</name>
    <dbReference type="NCBI Taxonomy" id="698492"/>
    <lineage>
        <taxon>Eukaryota</taxon>
        <taxon>Fungi</taxon>
        <taxon>Dikarya</taxon>
        <taxon>Ascomycota</taxon>
        <taxon>Taphrinomycotina</taxon>
        <taxon>Taphrinomycotina incertae sedis</taxon>
        <taxon>Saitoella</taxon>
    </lineage>
</organism>
<dbReference type="GO" id="GO:0000178">
    <property type="term" value="C:exosome (RNase complex)"/>
    <property type="evidence" value="ECO:0007669"/>
    <property type="project" value="TreeGrafter"/>
</dbReference>
<dbReference type="Pfam" id="PF10650">
    <property type="entry name" value="zf-C3H1"/>
    <property type="match status" value="1"/>
</dbReference>
<feature type="compositionally biased region" description="Basic and acidic residues" evidence="2">
    <location>
        <begin position="563"/>
        <end position="575"/>
    </location>
</feature>
<accession>A0A0E9NKL1</accession>
<proteinExistence type="predicted"/>
<dbReference type="STRING" id="698492.A0A0E9NKL1"/>
<dbReference type="Proteomes" id="UP000033140">
    <property type="component" value="Unassembled WGS sequence"/>
</dbReference>
<feature type="region of interest" description="Disordered" evidence="2">
    <location>
        <begin position="48"/>
        <end position="69"/>
    </location>
</feature>
<dbReference type="PANTHER" id="PTHR21563:SF3">
    <property type="entry name" value="ZINC FINGER C3H1 DOMAIN-CONTAINING PROTEIN"/>
    <property type="match status" value="1"/>
</dbReference>
<keyword evidence="5" id="KW-1185">Reference proteome</keyword>
<feature type="compositionally biased region" description="Pro residues" evidence="2">
    <location>
        <begin position="515"/>
        <end position="529"/>
    </location>
</feature>
<feature type="compositionally biased region" description="Acidic residues" evidence="2">
    <location>
        <begin position="599"/>
        <end position="630"/>
    </location>
</feature>
<evidence type="ECO:0000313" key="5">
    <source>
        <dbReference type="Proteomes" id="UP000033140"/>
    </source>
</evidence>
<feature type="region of interest" description="Disordered" evidence="2">
    <location>
        <begin position="1"/>
        <end position="32"/>
    </location>
</feature>
<protein>
    <recommendedName>
        <fullName evidence="3">Putative zinc-finger domain-containing protein</fullName>
    </recommendedName>
</protein>